<feature type="transmembrane region" description="Helical" evidence="8">
    <location>
        <begin position="360"/>
        <end position="382"/>
    </location>
</feature>
<feature type="domain" description="Major facilitator superfamily (MFS) profile" evidence="9">
    <location>
        <begin position="62"/>
        <end position="555"/>
    </location>
</feature>
<evidence type="ECO:0000256" key="4">
    <source>
        <dbReference type="ARBA" id="ARBA00022989"/>
    </source>
</evidence>
<dbReference type="Gene3D" id="1.20.1250.20">
    <property type="entry name" value="MFS general substrate transporter like domains"/>
    <property type="match status" value="1"/>
</dbReference>
<evidence type="ECO:0000256" key="2">
    <source>
        <dbReference type="ARBA" id="ARBA00022448"/>
    </source>
</evidence>
<comment type="subcellular location">
    <subcellularLocation>
        <location evidence="1">Membrane</location>
        <topology evidence="1">Multi-pass membrane protein</topology>
    </subcellularLocation>
</comment>
<feature type="transmembrane region" description="Helical" evidence="8">
    <location>
        <begin position="96"/>
        <end position="114"/>
    </location>
</feature>
<feature type="transmembrane region" description="Helical" evidence="8">
    <location>
        <begin position="152"/>
        <end position="173"/>
    </location>
</feature>
<dbReference type="PRINTS" id="PR01036">
    <property type="entry name" value="TCRTETB"/>
</dbReference>
<accession>A0ABR0SKD0</accession>
<feature type="transmembrane region" description="Helical" evidence="8">
    <location>
        <begin position="418"/>
        <end position="442"/>
    </location>
</feature>
<feature type="compositionally biased region" description="Polar residues" evidence="7">
    <location>
        <begin position="1"/>
        <end position="37"/>
    </location>
</feature>
<sequence>MASHGVTTDMSKSALTDTDGENSQSHDGNGQSSSPQSIMLDGETPPTTPPPAFKPTPRLYAIIVGLGIANLLAALENTVVSIAAPVILTDLQLGDNFIWVTNAFFLCSTAMQPLFGQFCNVFGRRLVMLSAIAVFMLGSGICGGASTGSMLIAGRAVQGAGSGGIVMVSSIVISDLVPLRQRGNYSAIIMSIFGVGSALGPFIGGAIVSSTTWRWVFYLNLPIGAVAFVMLFVFLRVNHNKEMSFLQKLKRLDLLGNGILVASTVAVLYALSYAGTRYSWKSWHTLVPLLLGFLGLSIFAWFQTTGYSAEPLMPPRFFNNRTSAILAINTFLYSALLYWCIFFLPVFFQGVKLYSPRRSGVALLPISLLGIPGSVIGAIALVRWGRYKPIHILAFAIQTLGLGLFTLQRESTTVAEWAVFQCIVSVGGGIIFTTMLPAFQAFIHERDLAACTAAWYFIRMFGHVWGVAIPAAIFNNRVDVLLSHGAISDPQVARIISAGGAYQAASAAFVKQFTPALQTEIRAVYRLATQRVFEIAIVFAGVGFLLTLLEREVKLRTTIETEFGLEEEKKKANNELDAERGA</sequence>
<dbReference type="InterPro" id="IPR020846">
    <property type="entry name" value="MFS_dom"/>
</dbReference>
<keyword evidence="11" id="KW-1185">Reference proteome</keyword>
<name>A0ABR0SKD0_9HYPO</name>
<reference evidence="10 11" key="1">
    <citation type="submission" date="2024-01" db="EMBL/GenBank/DDBJ databases">
        <title>Complete genome of Cladobotryum mycophilum ATHUM6906.</title>
        <authorList>
            <person name="Christinaki A.C."/>
            <person name="Myridakis A.I."/>
            <person name="Kouvelis V.N."/>
        </authorList>
    </citation>
    <scope>NUCLEOTIDE SEQUENCE [LARGE SCALE GENOMIC DNA]</scope>
    <source>
        <strain evidence="10 11">ATHUM6906</strain>
    </source>
</reference>
<dbReference type="InterPro" id="IPR011701">
    <property type="entry name" value="MFS"/>
</dbReference>
<dbReference type="Pfam" id="PF07690">
    <property type="entry name" value="MFS_1"/>
    <property type="match status" value="1"/>
</dbReference>
<dbReference type="Proteomes" id="UP001338125">
    <property type="component" value="Unassembled WGS sequence"/>
</dbReference>
<dbReference type="PROSITE" id="PS50850">
    <property type="entry name" value="MFS"/>
    <property type="match status" value="1"/>
</dbReference>
<keyword evidence="4 8" id="KW-1133">Transmembrane helix</keyword>
<feature type="transmembrane region" description="Helical" evidence="8">
    <location>
        <begin position="454"/>
        <end position="474"/>
    </location>
</feature>
<comment type="caution">
    <text evidence="10">The sequence shown here is derived from an EMBL/GenBank/DDBJ whole genome shotgun (WGS) entry which is preliminary data.</text>
</comment>
<feature type="transmembrane region" description="Helical" evidence="8">
    <location>
        <begin position="389"/>
        <end position="406"/>
    </location>
</feature>
<feature type="transmembrane region" description="Helical" evidence="8">
    <location>
        <begin position="185"/>
        <end position="209"/>
    </location>
</feature>
<dbReference type="PANTHER" id="PTHR23501:SF187">
    <property type="entry name" value="MAJOR FACILITATOR SUPERFAMILY (MFS) PROFILE DOMAIN-CONTAINING PROTEIN"/>
    <property type="match status" value="1"/>
</dbReference>
<evidence type="ECO:0000256" key="5">
    <source>
        <dbReference type="ARBA" id="ARBA00023136"/>
    </source>
</evidence>
<feature type="transmembrane region" description="Helical" evidence="8">
    <location>
        <begin position="215"/>
        <end position="234"/>
    </location>
</feature>
<dbReference type="Gene3D" id="1.20.1720.10">
    <property type="entry name" value="Multidrug resistance protein D"/>
    <property type="match status" value="1"/>
</dbReference>
<evidence type="ECO:0000259" key="9">
    <source>
        <dbReference type="PROSITE" id="PS50850"/>
    </source>
</evidence>
<keyword evidence="6" id="KW-0325">Glycoprotein</keyword>
<evidence type="ECO:0000256" key="8">
    <source>
        <dbReference type="SAM" id="Phobius"/>
    </source>
</evidence>
<evidence type="ECO:0000256" key="6">
    <source>
        <dbReference type="ARBA" id="ARBA00023180"/>
    </source>
</evidence>
<protein>
    <submittedName>
        <fullName evidence="10">MFS-type transporter TwmF</fullName>
    </submittedName>
</protein>
<evidence type="ECO:0000313" key="11">
    <source>
        <dbReference type="Proteomes" id="UP001338125"/>
    </source>
</evidence>
<feature type="transmembrane region" description="Helical" evidence="8">
    <location>
        <begin position="283"/>
        <end position="302"/>
    </location>
</feature>
<keyword evidence="2" id="KW-0813">Transport</keyword>
<dbReference type="CDD" id="cd17502">
    <property type="entry name" value="MFS_Azr1_MDR_like"/>
    <property type="match status" value="1"/>
</dbReference>
<dbReference type="EMBL" id="JAVFKD010000012">
    <property type="protein sequence ID" value="KAK5992619.1"/>
    <property type="molecule type" value="Genomic_DNA"/>
</dbReference>
<evidence type="ECO:0000313" key="10">
    <source>
        <dbReference type="EMBL" id="KAK5992619.1"/>
    </source>
</evidence>
<feature type="region of interest" description="Disordered" evidence="7">
    <location>
        <begin position="1"/>
        <end position="52"/>
    </location>
</feature>
<dbReference type="PANTHER" id="PTHR23501">
    <property type="entry name" value="MAJOR FACILITATOR SUPERFAMILY"/>
    <property type="match status" value="1"/>
</dbReference>
<gene>
    <name evidence="10" type="ORF">PT974_06033</name>
</gene>
<feature type="transmembrane region" description="Helical" evidence="8">
    <location>
        <begin position="532"/>
        <end position="549"/>
    </location>
</feature>
<feature type="transmembrane region" description="Helical" evidence="8">
    <location>
        <begin position="126"/>
        <end position="146"/>
    </location>
</feature>
<keyword evidence="5 8" id="KW-0472">Membrane</keyword>
<organism evidence="10 11">
    <name type="scientific">Cladobotryum mycophilum</name>
    <dbReference type="NCBI Taxonomy" id="491253"/>
    <lineage>
        <taxon>Eukaryota</taxon>
        <taxon>Fungi</taxon>
        <taxon>Dikarya</taxon>
        <taxon>Ascomycota</taxon>
        <taxon>Pezizomycotina</taxon>
        <taxon>Sordariomycetes</taxon>
        <taxon>Hypocreomycetidae</taxon>
        <taxon>Hypocreales</taxon>
        <taxon>Hypocreaceae</taxon>
        <taxon>Cladobotryum</taxon>
    </lineage>
</organism>
<feature type="transmembrane region" description="Helical" evidence="8">
    <location>
        <begin position="59"/>
        <end position="84"/>
    </location>
</feature>
<dbReference type="SUPFAM" id="SSF103473">
    <property type="entry name" value="MFS general substrate transporter"/>
    <property type="match status" value="1"/>
</dbReference>
<evidence type="ECO:0000256" key="7">
    <source>
        <dbReference type="SAM" id="MobiDB-lite"/>
    </source>
</evidence>
<dbReference type="InterPro" id="IPR036259">
    <property type="entry name" value="MFS_trans_sf"/>
</dbReference>
<feature type="transmembrane region" description="Helical" evidence="8">
    <location>
        <begin position="254"/>
        <end position="271"/>
    </location>
</feature>
<keyword evidence="3 8" id="KW-0812">Transmembrane</keyword>
<proteinExistence type="predicted"/>
<feature type="transmembrane region" description="Helical" evidence="8">
    <location>
        <begin position="323"/>
        <end position="348"/>
    </location>
</feature>
<evidence type="ECO:0000256" key="3">
    <source>
        <dbReference type="ARBA" id="ARBA00022692"/>
    </source>
</evidence>
<evidence type="ECO:0000256" key="1">
    <source>
        <dbReference type="ARBA" id="ARBA00004141"/>
    </source>
</evidence>